<dbReference type="EMBL" id="HF571520">
    <property type="protein sequence ID" value="CCQ32624.1"/>
    <property type="molecule type" value="Genomic_DNA"/>
</dbReference>
<keyword evidence="2" id="KW-1185">Reference proteome</keyword>
<protein>
    <submittedName>
        <fullName evidence="1">Uncharacterized protein</fullName>
    </submittedName>
</protein>
<accession>S6CSE4</accession>
<dbReference type="Proteomes" id="UP000015381">
    <property type="component" value="Chromosome I"/>
</dbReference>
<sequence length="53" mass="5321">MTSAATLAANNAHASHVSTTETTGDFTVASGSAPTVGFEVRPAIVVPHDRPGD</sequence>
<organism evidence="1 2">
    <name type="scientific">Halorhabdus tiamatea SARL4B</name>
    <dbReference type="NCBI Taxonomy" id="1033806"/>
    <lineage>
        <taxon>Archaea</taxon>
        <taxon>Methanobacteriati</taxon>
        <taxon>Methanobacteriota</taxon>
        <taxon>Stenosarchaea group</taxon>
        <taxon>Halobacteria</taxon>
        <taxon>Halobacteriales</taxon>
        <taxon>Haloarculaceae</taxon>
        <taxon>Halorhabdus</taxon>
    </lineage>
</organism>
<dbReference type="KEGG" id="hti:HTIA_0479"/>
<dbReference type="HOGENOM" id="CLU_3057031_0_0_2"/>
<proteinExistence type="predicted"/>
<reference evidence="1 2" key="1">
    <citation type="journal article" date="2014" name="Environ. Microbiol.">
        <title>Halorhabdus tiamatea: proteogenomics and glycosidase activity measurements identify the first cultivated euryarchaeon from a deep-sea anoxic brine lake as potential polysaccharide degrader.</title>
        <authorList>
            <person name="Werner J."/>
            <person name="Ferrer M."/>
            <person name="Michel G."/>
            <person name="Mann A.J."/>
            <person name="Huang S."/>
            <person name="Juarez S."/>
            <person name="Ciordia S."/>
            <person name="Albar J.P."/>
            <person name="Alcaide M."/>
            <person name="La Cono V."/>
            <person name="Yakimov M.M."/>
            <person name="Antunes A."/>
            <person name="Taborda M."/>
            <person name="Da Costa M.S."/>
            <person name="Amann R.I."/>
            <person name="Gloeckner F.O."/>
            <person name="Golyshina O.V."/>
            <person name="Golyshin P.N."/>
            <person name="Teeling H."/>
        </authorList>
    </citation>
    <scope>NUCLEOTIDE SEQUENCE [LARGE SCALE GENOMIC DNA]</scope>
    <source>
        <strain evidence="2">SARL4B</strain>
    </source>
</reference>
<evidence type="ECO:0000313" key="1">
    <source>
        <dbReference type="EMBL" id="CCQ32624.1"/>
    </source>
</evidence>
<name>S6CSE4_9EURY</name>
<gene>
    <name evidence="1" type="ORF">HTIA_0479</name>
</gene>
<dbReference type="AlphaFoldDB" id="S6CSE4"/>
<evidence type="ECO:0000313" key="2">
    <source>
        <dbReference type="Proteomes" id="UP000015381"/>
    </source>
</evidence>